<keyword evidence="2" id="KW-1185">Reference proteome</keyword>
<dbReference type="RefSeq" id="WP_184178350.1">
    <property type="nucleotide sequence ID" value="NZ_JACHGF010000011.1"/>
</dbReference>
<dbReference type="EMBL" id="JACHGF010000011">
    <property type="protein sequence ID" value="MBB5286842.1"/>
    <property type="molecule type" value="Genomic_DNA"/>
</dbReference>
<dbReference type="AlphaFoldDB" id="A0A840TZ12"/>
<comment type="caution">
    <text evidence="1">The sequence shown here is derived from an EMBL/GenBank/DDBJ whole genome shotgun (WGS) entry which is preliminary data.</text>
</comment>
<name>A0A840TZ12_9BACT</name>
<reference evidence="1 2" key="1">
    <citation type="submission" date="2020-08" db="EMBL/GenBank/DDBJ databases">
        <title>Genomic Encyclopedia of Type Strains, Phase IV (KMG-IV): sequencing the most valuable type-strain genomes for metagenomic binning, comparative biology and taxonomic classification.</title>
        <authorList>
            <person name="Goeker M."/>
        </authorList>
    </citation>
    <scope>NUCLEOTIDE SEQUENCE [LARGE SCALE GENOMIC DNA]</scope>
    <source>
        <strain evidence="1 2">DSM 105074</strain>
    </source>
</reference>
<protein>
    <submittedName>
        <fullName evidence="1">Uncharacterized protein</fullName>
    </submittedName>
</protein>
<dbReference type="Proteomes" id="UP000557307">
    <property type="component" value="Unassembled WGS sequence"/>
</dbReference>
<accession>A0A840TZ12</accession>
<sequence>MFHRGSLLGWGLFFCLVATTVVHGQVRLKSISFKYREEITDEAQYQESLRKSSERTADFLNGLIKSENDSTGIAGLFSPQLPPVCNRWLNLIIVCDYLLAILLKP</sequence>
<organism evidence="1 2">
    <name type="scientific">Rhabdobacter roseus</name>
    <dbReference type="NCBI Taxonomy" id="1655419"/>
    <lineage>
        <taxon>Bacteria</taxon>
        <taxon>Pseudomonadati</taxon>
        <taxon>Bacteroidota</taxon>
        <taxon>Cytophagia</taxon>
        <taxon>Cytophagales</taxon>
        <taxon>Cytophagaceae</taxon>
        <taxon>Rhabdobacter</taxon>
    </lineage>
</organism>
<evidence type="ECO:0000313" key="2">
    <source>
        <dbReference type="Proteomes" id="UP000557307"/>
    </source>
</evidence>
<gene>
    <name evidence="1" type="ORF">HNQ92_005003</name>
</gene>
<evidence type="ECO:0000313" key="1">
    <source>
        <dbReference type="EMBL" id="MBB5286842.1"/>
    </source>
</evidence>
<proteinExistence type="predicted"/>